<keyword evidence="5 12" id="KW-0812">Transmembrane</keyword>
<dbReference type="GO" id="GO:0009279">
    <property type="term" value="C:cell outer membrane"/>
    <property type="evidence" value="ECO:0007669"/>
    <property type="project" value="UniProtKB-SubCell"/>
</dbReference>
<keyword evidence="16" id="KW-1185">Reference proteome</keyword>
<evidence type="ECO:0000256" key="1">
    <source>
        <dbReference type="ARBA" id="ARBA00004571"/>
    </source>
</evidence>
<dbReference type="InterPro" id="IPR012910">
    <property type="entry name" value="Plug_dom"/>
</dbReference>
<feature type="domain" description="TonB-dependent receptor plug" evidence="14">
    <location>
        <begin position="87"/>
        <end position="194"/>
    </location>
</feature>
<evidence type="ECO:0000256" key="9">
    <source>
        <dbReference type="ARBA" id="ARBA00023077"/>
    </source>
</evidence>
<evidence type="ECO:0000313" key="15">
    <source>
        <dbReference type="EMBL" id="RJG55876.1"/>
    </source>
</evidence>
<keyword evidence="8" id="KW-0406">Ion transport</keyword>
<dbReference type="GO" id="GO:0006826">
    <property type="term" value="P:iron ion transport"/>
    <property type="evidence" value="ECO:0007669"/>
    <property type="project" value="UniProtKB-KW"/>
</dbReference>
<dbReference type="InterPro" id="IPR039426">
    <property type="entry name" value="TonB-dep_rcpt-like"/>
</dbReference>
<sequence length="839" mass="92000">MTSEKKGDFGMMRHFAPHMWRGLPERSDRQVRECGKITRRLSDATAQAALAVMIFGSAQSATAQTSSDQSGSDGEIVVTAQRREQSIQDVGIAITAFSGQQLREMGAGSSIDIARLTPGLSISSTSGGQNSQFSIRGVVQNDFGDFIEGPVAAYVDDTYIPNLNGQLFGTFDIQRVEVLKGPQGTLFGRNATGGLVHFIPNRPSDTANGFLDLSYGRFNHVRAEGAIGFPLGEKVQIRLSGLFNRFDPILKNIYPYGVSSLAAGTTPPGPNCCEDLWNDNTIGLRGQIQFEPTERLTIRATGSFARTRFGENPYNATATIGVFDAEGRLINVQFAGPDETRMNIGPNGENVGTNGLPTTQTRPTPGGDFFGFRAPSARSLTVSKDWALDNLNHLKSYDGALHLNYEFDGAELVSISNYRRFFSVHGTDVDAGPENLINFLGDSRQRSFSQEVRLAGTGKGPFRWVTGFYYLYVKTNAYSGFLAPSNSIFAASFGLPFATDGIDLINEIHLETRSVSGFGQIEYDFAPKLSFILGGRLIREHQEYSFDSFAHANVNDYDFDLGPALFPLRDSFANKRSKTLWAGKAQVEYRPDSNTLLYLGVSRGVKGGAYNAALPDGSPSLSPDRIPYKPETLTAYELGLKATFLDGKATFDAATYYYDYKDYQAFTFANVSGIVSNNDARIYGFEASLNLRPVRGLHIGLGVSLLDAKVYDLVLAPGLITDVKPSFTPEKTFSGQIAYTVPQTVLGGNLSFNLDGSWRSKVYGNIRNFDADVIDAYFLANAHIFFTTGDERYKIGFGVENIFDKRYRGVTFNLATLCGCNEESYGAPRWWNVSMRVSF</sequence>
<evidence type="ECO:0000256" key="3">
    <source>
        <dbReference type="ARBA" id="ARBA00022452"/>
    </source>
</evidence>
<dbReference type="PANTHER" id="PTHR32552:SF81">
    <property type="entry name" value="TONB-DEPENDENT OUTER MEMBRANE RECEPTOR"/>
    <property type="match status" value="1"/>
</dbReference>
<dbReference type="Gene3D" id="2.40.170.20">
    <property type="entry name" value="TonB-dependent receptor, beta-barrel domain"/>
    <property type="match status" value="1"/>
</dbReference>
<dbReference type="InterPro" id="IPR037066">
    <property type="entry name" value="Plug_dom_sf"/>
</dbReference>
<accession>A0A418YUR4</accession>
<evidence type="ECO:0000256" key="4">
    <source>
        <dbReference type="ARBA" id="ARBA00022496"/>
    </source>
</evidence>
<keyword evidence="9" id="KW-0798">TonB box</keyword>
<gene>
    <name evidence="15" type="ORF">D0Z70_07520</name>
</gene>
<evidence type="ECO:0000256" key="5">
    <source>
        <dbReference type="ARBA" id="ARBA00022692"/>
    </source>
</evidence>
<comment type="subcellular location">
    <subcellularLocation>
        <location evidence="1 12">Cell outer membrane</location>
        <topology evidence="1 12">Multi-pass membrane protein</topology>
    </subcellularLocation>
</comment>
<keyword evidence="4" id="KW-0410">Iron transport</keyword>
<dbReference type="InterPro" id="IPR036942">
    <property type="entry name" value="Beta-barrel_TonB_sf"/>
</dbReference>
<evidence type="ECO:0000256" key="6">
    <source>
        <dbReference type="ARBA" id="ARBA00022729"/>
    </source>
</evidence>
<dbReference type="Pfam" id="PF07715">
    <property type="entry name" value="Plug"/>
    <property type="match status" value="1"/>
</dbReference>
<comment type="caution">
    <text evidence="15">The sequence shown here is derived from an EMBL/GenBank/DDBJ whole genome shotgun (WGS) entry which is preliminary data.</text>
</comment>
<reference evidence="15 16" key="1">
    <citation type="submission" date="2018-08" db="EMBL/GenBank/DDBJ databases">
        <title>Sphingobium sp. EO9.</title>
        <authorList>
            <person name="Park Y."/>
            <person name="Kim K.H."/>
            <person name="Jeon C.O."/>
        </authorList>
    </citation>
    <scope>NUCLEOTIDE SEQUENCE [LARGE SCALE GENOMIC DNA]</scope>
    <source>
        <strain evidence="15 16">EO9</strain>
    </source>
</reference>
<evidence type="ECO:0000256" key="7">
    <source>
        <dbReference type="ARBA" id="ARBA00023004"/>
    </source>
</evidence>
<keyword evidence="6" id="KW-0732">Signal</keyword>
<keyword evidence="7" id="KW-0408">Iron</keyword>
<keyword evidence="2 12" id="KW-0813">Transport</keyword>
<dbReference type="PROSITE" id="PS52016">
    <property type="entry name" value="TONB_DEPENDENT_REC_3"/>
    <property type="match status" value="1"/>
</dbReference>
<dbReference type="PANTHER" id="PTHR32552">
    <property type="entry name" value="FERRICHROME IRON RECEPTOR-RELATED"/>
    <property type="match status" value="1"/>
</dbReference>
<organism evidence="15 16">
    <name type="scientific">Sphingobium terrigena</name>
    <dbReference type="NCBI Taxonomy" id="2304063"/>
    <lineage>
        <taxon>Bacteria</taxon>
        <taxon>Pseudomonadati</taxon>
        <taxon>Pseudomonadota</taxon>
        <taxon>Alphaproteobacteria</taxon>
        <taxon>Sphingomonadales</taxon>
        <taxon>Sphingomonadaceae</taxon>
        <taxon>Sphingobium</taxon>
    </lineage>
</organism>
<evidence type="ECO:0000313" key="16">
    <source>
        <dbReference type="Proteomes" id="UP000283469"/>
    </source>
</evidence>
<keyword evidence="11 12" id="KW-0998">Cell outer membrane</keyword>
<dbReference type="RefSeq" id="WP_119744964.1">
    <property type="nucleotide sequence ID" value="NZ_QVRA01000005.1"/>
</dbReference>
<name>A0A418YUR4_9SPHN</name>
<comment type="similarity">
    <text evidence="12">Belongs to the TonB-dependent receptor family.</text>
</comment>
<dbReference type="PROSITE" id="PS01156">
    <property type="entry name" value="TONB_DEPENDENT_REC_2"/>
    <property type="match status" value="1"/>
</dbReference>
<proteinExistence type="inferred from homology"/>
<keyword evidence="15" id="KW-0675">Receptor</keyword>
<evidence type="ECO:0000259" key="14">
    <source>
        <dbReference type="Pfam" id="PF07715"/>
    </source>
</evidence>
<dbReference type="Gene3D" id="2.170.130.10">
    <property type="entry name" value="TonB-dependent receptor, plug domain"/>
    <property type="match status" value="1"/>
</dbReference>
<dbReference type="AlphaFoldDB" id="A0A418YUR4"/>
<keyword evidence="10 12" id="KW-0472">Membrane</keyword>
<evidence type="ECO:0000256" key="11">
    <source>
        <dbReference type="ARBA" id="ARBA00023237"/>
    </source>
</evidence>
<evidence type="ECO:0000256" key="10">
    <source>
        <dbReference type="ARBA" id="ARBA00023136"/>
    </source>
</evidence>
<dbReference type="SUPFAM" id="SSF56935">
    <property type="entry name" value="Porins"/>
    <property type="match status" value="1"/>
</dbReference>
<protein>
    <submittedName>
        <fullName evidence="15">TonB-dependent receptor</fullName>
    </submittedName>
</protein>
<evidence type="ECO:0000256" key="13">
    <source>
        <dbReference type="PROSITE-ProRule" id="PRU10144"/>
    </source>
</evidence>
<dbReference type="Proteomes" id="UP000283469">
    <property type="component" value="Unassembled WGS sequence"/>
</dbReference>
<evidence type="ECO:0000256" key="8">
    <source>
        <dbReference type="ARBA" id="ARBA00023065"/>
    </source>
</evidence>
<dbReference type="EMBL" id="QVRA01000005">
    <property type="protein sequence ID" value="RJG55876.1"/>
    <property type="molecule type" value="Genomic_DNA"/>
</dbReference>
<keyword evidence="3 12" id="KW-1134">Transmembrane beta strand</keyword>
<dbReference type="InterPro" id="IPR010917">
    <property type="entry name" value="TonB_rcpt_CS"/>
</dbReference>
<dbReference type="OrthoDB" id="7208812at2"/>
<evidence type="ECO:0000256" key="2">
    <source>
        <dbReference type="ARBA" id="ARBA00022448"/>
    </source>
</evidence>
<feature type="short sequence motif" description="TonB C-terminal box" evidence="13">
    <location>
        <begin position="822"/>
        <end position="839"/>
    </location>
</feature>
<evidence type="ECO:0000256" key="12">
    <source>
        <dbReference type="PROSITE-ProRule" id="PRU01360"/>
    </source>
</evidence>